<dbReference type="EMBL" id="FOVP01000012">
    <property type="protein sequence ID" value="SFN98951.1"/>
    <property type="molecule type" value="Genomic_DNA"/>
</dbReference>
<name>A0A1I5DJH3_9RHOB</name>
<gene>
    <name evidence="8" type="ORF">SAMN04487859_112143</name>
</gene>
<evidence type="ECO:0000256" key="4">
    <source>
        <dbReference type="ARBA" id="ARBA00022989"/>
    </source>
</evidence>
<dbReference type="Pfam" id="PF09335">
    <property type="entry name" value="VTT_dom"/>
    <property type="match status" value="1"/>
</dbReference>
<evidence type="ECO:0000256" key="3">
    <source>
        <dbReference type="ARBA" id="ARBA00022692"/>
    </source>
</evidence>
<dbReference type="InterPro" id="IPR032816">
    <property type="entry name" value="VTT_dom"/>
</dbReference>
<reference evidence="9" key="1">
    <citation type="submission" date="2016-10" db="EMBL/GenBank/DDBJ databases">
        <authorList>
            <person name="Varghese N."/>
            <person name="Submissions S."/>
        </authorList>
    </citation>
    <scope>NUCLEOTIDE SEQUENCE [LARGE SCALE GENOMIC DNA]</scope>
    <source>
        <strain evidence="9">DSM 28463</strain>
    </source>
</reference>
<feature type="transmembrane region" description="Helical" evidence="6">
    <location>
        <begin position="99"/>
        <end position="120"/>
    </location>
</feature>
<evidence type="ECO:0000256" key="6">
    <source>
        <dbReference type="RuleBase" id="RU366058"/>
    </source>
</evidence>
<keyword evidence="5 6" id="KW-0472">Membrane</keyword>
<evidence type="ECO:0000256" key="1">
    <source>
        <dbReference type="ARBA" id="ARBA00004651"/>
    </source>
</evidence>
<protein>
    <recommendedName>
        <fullName evidence="6">TVP38/TMEM64 family membrane protein</fullName>
    </recommendedName>
</protein>
<keyword evidence="2 6" id="KW-1003">Cell membrane</keyword>
<feature type="domain" description="VTT" evidence="7">
    <location>
        <begin position="79"/>
        <end position="194"/>
    </location>
</feature>
<dbReference type="Proteomes" id="UP000198599">
    <property type="component" value="Unassembled WGS sequence"/>
</dbReference>
<dbReference type="AlphaFoldDB" id="A0A1I5DJH3"/>
<evidence type="ECO:0000259" key="7">
    <source>
        <dbReference type="Pfam" id="PF09335"/>
    </source>
</evidence>
<dbReference type="InterPro" id="IPR015414">
    <property type="entry name" value="TMEM64"/>
</dbReference>
<organism evidence="8 9">
    <name type="scientific">Roseovarius lutimaris</name>
    <dbReference type="NCBI Taxonomy" id="1005928"/>
    <lineage>
        <taxon>Bacteria</taxon>
        <taxon>Pseudomonadati</taxon>
        <taxon>Pseudomonadota</taxon>
        <taxon>Alphaproteobacteria</taxon>
        <taxon>Rhodobacterales</taxon>
        <taxon>Roseobacteraceae</taxon>
        <taxon>Roseovarius</taxon>
    </lineage>
</organism>
<accession>A0A1I5DJH3</accession>
<proteinExistence type="inferred from homology"/>
<comment type="subcellular location">
    <subcellularLocation>
        <location evidence="1 6">Cell membrane</location>
        <topology evidence="1 6">Multi-pass membrane protein</topology>
    </subcellularLocation>
</comment>
<dbReference type="STRING" id="1005928.SAMN04487859_112143"/>
<evidence type="ECO:0000256" key="2">
    <source>
        <dbReference type="ARBA" id="ARBA00022475"/>
    </source>
</evidence>
<feature type="transmembrane region" description="Helical" evidence="6">
    <location>
        <begin position="21"/>
        <end position="41"/>
    </location>
</feature>
<dbReference type="GO" id="GO:0005886">
    <property type="term" value="C:plasma membrane"/>
    <property type="evidence" value="ECO:0007669"/>
    <property type="project" value="UniProtKB-SubCell"/>
</dbReference>
<evidence type="ECO:0000313" key="9">
    <source>
        <dbReference type="Proteomes" id="UP000198599"/>
    </source>
</evidence>
<dbReference type="PANTHER" id="PTHR12677">
    <property type="entry name" value="GOLGI APPARATUS MEMBRANE PROTEIN TVP38-RELATED"/>
    <property type="match status" value="1"/>
</dbReference>
<dbReference type="PANTHER" id="PTHR12677:SF59">
    <property type="entry name" value="GOLGI APPARATUS MEMBRANE PROTEIN TVP38-RELATED"/>
    <property type="match status" value="1"/>
</dbReference>
<feature type="transmembrane region" description="Helical" evidence="6">
    <location>
        <begin position="61"/>
        <end position="87"/>
    </location>
</feature>
<keyword evidence="9" id="KW-1185">Reference proteome</keyword>
<keyword evidence="3 6" id="KW-0812">Transmembrane</keyword>
<feature type="transmembrane region" description="Helical" evidence="6">
    <location>
        <begin position="172"/>
        <end position="193"/>
    </location>
</feature>
<keyword evidence="4 6" id="KW-1133">Transmembrane helix</keyword>
<comment type="similarity">
    <text evidence="6">Belongs to the TVP38/TMEM64 family.</text>
</comment>
<sequence length="234" mass="24793">MSDDASPVTLLEAPMHIGRTHLRYLVVASVLIAILLILIYWTPPKLDTDAVRDIVENAGYWGPLFIMGLMILAVVASPLPSAPIALAAGAAYGHTFGTLYVIAGAEVGALIAFLIARLVGRDVLKRWFGSKIDAGMLGSQNALTAIVFLSRLMPFVSFDLISYAAGLSGLRLWRFGIATLAGIVPASFLLAHFGVEAVEGNSSVATGIAVVLGLATVLTAGWTLIRRLHKEPDD</sequence>
<evidence type="ECO:0000256" key="5">
    <source>
        <dbReference type="ARBA" id="ARBA00023136"/>
    </source>
</evidence>
<evidence type="ECO:0000313" key="8">
    <source>
        <dbReference type="EMBL" id="SFN98951.1"/>
    </source>
</evidence>
<feature type="transmembrane region" description="Helical" evidence="6">
    <location>
        <begin position="205"/>
        <end position="225"/>
    </location>
</feature>
<dbReference type="RefSeq" id="WP_245736346.1">
    <property type="nucleotide sequence ID" value="NZ_FOVP01000012.1"/>
</dbReference>